<proteinExistence type="predicted"/>
<dbReference type="Proteomes" id="UP000177870">
    <property type="component" value="Chromosome"/>
</dbReference>
<accession>A0A1D8U479</accession>
<organism evidence="1 2">
    <name type="scientific">Moorena producens PAL-8-15-08-1</name>
    <dbReference type="NCBI Taxonomy" id="1458985"/>
    <lineage>
        <taxon>Bacteria</taxon>
        <taxon>Bacillati</taxon>
        <taxon>Cyanobacteriota</taxon>
        <taxon>Cyanophyceae</taxon>
        <taxon>Coleofasciculales</taxon>
        <taxon>Coleofasciculaceae</taxon>
        <taxon>Moorena</taxon>
    </lineage>
</organism>
<gene>
    <name evidence="1" type="ORF">BJP34_35265</name>
</gene>
<dbReference type="EMBL" id="CP017599">
    <property type="protein sequence ID" value="AOX04700.1"/>
    <property type="molecule type" value="Genomic_DNA"/>
</dbReference>
<sequence>MWFPQGFKDLEPSHCTQPLPHLPLLPYSLLPTPYSLLPTPYSLLPIPYSLLPTPYSLLPIKS</sequence>
<dbReference type="KEGG" id="mpro:BJP34_35265"/>
<dbReference type="AlphaFoldDB" id="A0A1D8U479"/>
<reference evidence="2" key="1">
    <citation type="submission" date="2016-10" db="EMBL/GenBank/DDBJ databases">
        <title>Comparative genomics uncovers the prolific and rare metabolic potential of the cyanobacterial genus Moorea.</title>
        <authorList>
            <person name="Leao T."/>
            <person name="Castelao G."/>
            <person name="Korobeynikov A."/>
            <person name="Monroe E.A."/>
            <person name="Podell S."/>
            <person name="Glukhov E."/>
            <person name="Allen E."/>
            <person name="Gerwick W.H."/>
            <person name="Gerwick L."/>
        </authorList>
    </citation>
    <scope>NUCLEOTIDE SEQUENCE [LARGE SCALE GENOMIC DNA]</scope>
    <source>
        <strain evidence="2">PAL-8-15-08-1</strain>
    </source>
</reference>
<evidence type="ECO:0000313" key="2">
    <source>
        <dbReference type="Proteomes" id="UP000177870"/>
    </source>
</evidence>
<dbReference type="STRING" id="1458985.BJP34_35265"/>
<name>A0A1D8U479_9CYAN</name>
<protein>
    <submittedName>
        <fullName evidence="1">Uncharacterized protein</fullName>
    </submittedName>
</protein>
<evidence type="ECO:0000313" key="1">
    <source>
        <dbReference type="EMBL" id="AOX04700.1"/>
    </source>
</evidence>